<reference evidence="1 2" key="1">
    <citation type="submission" date="2015-02" db="EMBL/GenBank/DDBJ databases">
        <title>Genome sequence of thermotolerant Streptomyces cyaneogriseus subsp. Noncyanogenus NMWT1, the producer of nematocidal antibiotics nemadectin.</title>
        <authorList>
            <person name="Wang H."/>
            <person name="Li C."/>
            <person name="Xiang W."/>
            <person name="Wang X."/>
        </authorList>
    </citation>
    <scope>NUCLEOTIDE SEQUENCE [LARGE SCALE GENOMIC DNA]</scope>
    <source>
        <strain evidence="1 2">NMWT 1</strain>
    </source>
</reference>
<dbReference type="AlphaFoldDB" id="A0A0C5FZU1"/>
<keyword evidence="2" id="KW-1185">Reference proteome</keyword>
<dbReference type="HOGENOM" id="CLU_198408_0_0_11"/>
<dbReference type="PATRIC" id="fig|477245.3.peg.4008"/>
<protein>
    <submittedName>
        <fullName evidence="1">Uncharacterized protein</fullName>
    </submittedName>
</protein>
<dbReference type="KEGG" id="scw:TU94_18990"/>
<gene>
    <name evidence="1" type="ORF">TU94_18990</name>
</gene>
<accession>A0A0C5FZU1</accession>
<dbReference type="Proteomes" id="UP000032234">
    <property type="component" value="Chromosome"/>
</dbReference>
<sequence length="69" mass="6554">MCVVNLTPQVETAEMSEADLDNIAGGLAAGASAGVFAEVDAVAAVCAGVGVGVNVEGVSADVVAHVAAL</sequence>
<evidence type="ECO:0000313" key="1">
    <source>
        <dbReference type="EMBL" id="AJP03248.1"/>
    </source>
</evidence>
<organism evidence="1 2">
    <name type="scientific">Streptomyces cyaneogriseus subsp. noncyanogenus</name>
    <dbReference type="NCBI Taxonomy" id="477245"/>
    <lineage>
        <taxon>Bacteria</taxon>
        <taxon>Bacillati</taxon>
        <taxon>Actinomycetota</taxon>
        <taxon>Actinomycetes</taxon>
        <taxon>Kitasatosporales</taxon>
        <taxon>Streptomycetaceae</taxon>
        <taxon>Streptomyces</taxon>
    </lineage>
</organism>
<evidence type="ECO:0000313" key="2">
    <source>
        <dbReference type="Proteomes" id="UP000032234"/>
    </source>
</evidence>
<dbReference type="EMBL" id="CP010849">
    <property type="protein sequence ID" value="AJP03248.1"/>
    <property type="molecule type" value="Genomic_DNA"/>
</dbReference>
<name>A0A0C5FZU1_9ACTN</name>
<proteinExistence type="predicted"/>